<keyword evidence="4" id="KW-1185">Reference proteome</keyword>
<dbReference type="GO" id="GO:0070694">
    <property type="term" value="F:5-hydroxymethyl-dUMP N-hydrolase activity"/>
    <property type="evidence" value="ECO:0007669"/>
    <property type="project" value="TreeGrafter"/>
</dbReference>
<dbReference type="Proteomes" id="UP000247772">
    <property type="component" value="Unassembled WGS sequence"/>
</dbReference>
<evidence type="ECO:0000313" key="3">
    <source>
        <dbReference type="Proteomes" id="UP000247772"/>
    </source>
</evidence>
<dbReference type="InterPro" id="IPR007710">
    <property type="entry name" value="Nucleoside_deoxyribTrfase"/>
</dbReference>
<dbReference type="EMBL" id="JACHVZ010000009">
    <property type="protein sequence ID" value="MBB2929160.1"/>
    <property type="molecule type" value="Genomic_DNA"/>
</dbReference>
<evidence type="ECO:0000313" key="4">
    <source>
        <dbReference type="Proteomes" id="UP000533533"/>
    </source>
</evidence>
<dbReference type="GO" id="GO:0016740">
    <property type="term" value="F:transferase activity"/>
    <property type="evidence" value="ECO:0007669"/>
    <property type="project" value="UniProtKB-KW"/>
</dbReference>
<dbReference type="GO" id="GO:0009159">
    <property type="term" value="P:deoxyribonucleoside monophosphate catabolic process"/>
    <property type="evidence" value="ECO:0007669"/>
    <property type="project" value="TreeGrafter"/>
</dbReference>
<keyword evidence="2" id="KW-0808">Transferase</keyword>
<dbReference type="InterPro" id="IPR051239">
    <property type="entry name" value="2'-dNMP_N-hydrolase"/>
</dbReference>
<organism evidence="2 3">
    <name type="scientific">Paraburkholderia silvatlantica</name>
    <dbReference type="NCBI Taxonomy" id="321895"/>
    <lineage>
        <taxon>Bacteria</taxon>
        <taxon>Pseudomonadati</taxon>
        <taxon>Pseudomonadota</taxon>
        <taxon>Betaproteobacteria</taxon>
        <taxon>Burkholderiales</taxon>
        <taxon>Burkholderiaceae</taxon>
        <taxon>Paraburkholderia</taxon>
    </lineage>
</organism>
<evidence type="ECO:0000313" key="2">
    <source>
        <dbReference type="EMBL" id="PYE22214.1"/>
    </source>
</evidence>
<sequence>MNSTPLPRRPRVYLAGFDVFRRDALEHGARLVAACAEFGFEGVYPLDAQAPSDLDGPRQAAWIYRANVESIRAADIVMANVNDFRGPGEPDSGTAFEIGYAAALGKEIWAYSTDEGTLIERVPSVPDAQGRVCERGYLVEDFGLARNLMIACAARLVQGDARACLEAMAQGRTP</sequence>
<dbReference type="AlphaFoldDB" id="A0A2U1A611"/>
<comment type="caution">
    <text evidence="2">The sequence shown here is derived from an EMBL/GenBank/DDBJ whole genome shotgun (WGS) entry which is preliminary data.</text>
</comment>
<dbReference type="RefSeq" id="WP_110386560.1">
    <property type="nucleotide sequence ID" value="NZ_JACHVZ010000009.1"/>
</dbReference>
<protein>
    <submittedName>
        <fullName evidence="2">Nucleoside 2-deoxyribosyltransferase</fullName>
    </submittedName>
</protein>
<gene>
    <name evidence="2" type="ORF">C7410_111147</name>
    <name evidence="1" type="ORF">FHX59_003591</name>
</gene>
<evidence type="ECO:0000313" key="1">
    <source>
        <dbReference type="EMBL" id="MBB2929160.1"/>
    </source>
</evidence>
<dbReference type="OrthoDB" id="9795789at2"/>
<dbReference type="Pfam" id="PF05014">
    <property type="entry name" value="Nuc_deoxyrib_tr"/>
    <property type="match status" value="1"/>
</dbReference>
<proteinExistence type="predicted"/>
<accession>A0A2U1A611</accession>
<name>A0A2U1A611_9BURK</name>
<dbReference type="Proteomes" id="UP000533533">
    <property type="component" value="Unassembled WGS sequence"/>
</dbReference>
<dbReference type="PANTHER" id="PTHR15364">
    <property type="entry name" value="2'-DEOXYNUCLEOSIDE 5'-PHOSPHATE N-HYDROLASE 1"/>
    <property type="match status" value="1"/>
</dbReference>
<dbReference type="Gene3D" id="3.40.50.450">
    <property type="match status" value="1"/>
</dbReference>
<dbReference type="PANTHER" id="PTHR15364:SF0">
    <property type="entry name" value="2'-DEOXYNUCLEOSIDE 5'-PHOSPHATE N-HYDROLASE 1"/>
    <property type="match status" value="1"/>
</dbReference>
<dbReference type="SUPFAM" id="SSF52309">
    <property type="entry name" value="N-(deoxy)ribosyltransferase-like"/>
    <property type="match status" value="1"/>
</dbReference>
<dbReference type="EMBL" id="QJSQ01000011">
    <property type="protein sequence ID" value="PYE22214.1"/>
    <property type="molecule type" value="Genomic_DNA"/>
</dbReference>
<reference evidence="2 3" key="1">
    <citation type="submission" date="2018-06" db="EMBL/GenBank/DDBJ databases">
        <title>Genomic Encyclopedia of Type Strains, Phase IV (KMG-V): Genome sequencing to study the core and pangenomes of soil and plant-associated prokaryotes.</title>
        <authorList>
            <person name="Whitman W."/>
        </authorList>
    </citation>
    <scope>NUCLEOTIDE SEQUENCE [LARGE SCALE GENOMIC DNA]</scope>
    <source>
        <strain evidence="2 3">SRCL-318</strain>
        <strain evidence="1 4">SRMrh-85</strain>
    </source>
</reference>